<evidence type="ECO:0000313" key="8">
    <source>
        <dbReference type="Proteomes" id="UP000235739"/>
    </source>
</evidence>
<keyword evidence="3 6" id="KW-0812">Transmembrane</keyword>
<keyword evidence="2" id="KW-1003">Cell membrane</keyword>
<feature type="transmembrane region" description="Helical" evidence="6">
    <location>
        <begin position="171"/>
        <end position="192"/>
    </location>
</feature>
<accession>A0A2N7S4X9</accession>
<sequence length="521" mass="54221">MRMGEQVLPQNTAVRSPRTARTTVLTFASVLCGAALAFGTTLFVGNQVGETGAGMFFQIMAFFSIASVFVTFGADTGLVRTLAAQKALGAATQLKRTTAIAALPVLALACLTGAALWLSAEALETWSGLAGLSDVIRAISPLLVPAALMNLGFGAMRGMGQVAGFSAIQNVLLPSTRFAAVAAAIMLGGTLLQLAASWAWPVLLAAALAGGAAWLAIEKFNRSAPVRPVAEPSAPPASPAKQFWGFSSARGFSALVETLLEWIDVIAVGVFLGPAAAGIYGAVNRCVRLGLMLEHTARLVTGPMLSASLATGRQAQAKLLFSNTAKLLVFCAWPLYLTLAIFAEGVLSLFGAGFAQGAVPMAIISVVMMFAVSAGGVQSMLLMGGKSRWQLGNKLCALAVAVVFNLWLVPAWGLLGAVTAWSLAVLVDCGLATVQVARVMRFGAPVRELIPLAAISLLIFGGGGLLWRVFLEPSLLAAAVHLAVAVPIYVFACVRFSERLGLEALVRQAVQLLRKRQARAA</sequence>
<reference evidence="7 8" key="1">
    <citation type="journal article" date="2017" name="Elife">
        <title>Extensive horizontal gene transfer in cheese-associated bacteria.</title>
        <authorList>
            <person name="Bonham K.S."/>
            <person name="Wolfe B.E."/>
            <person name="Dutton R.J."/>
        </authorList>
    </citation>
    <scope>NUCLEOTIDE SEQUENCE [LARGE SCALE GENOMIC DNA]</scope>
    <source>
        <strain evidence="7 8">JB182</strain>
    </source>
</reference>
<feature type="transmembrane region" description="Helical" evidence="6">
    <location>
        <begin position="395"/>
        <end position="412"/>
    </location>
</feature>
<feature type="transmembrane region" description="Helical" evidence="6">
    <location>
        <begin position="24"/>
        <end position="44"/>
    </location>
</feature>
<feature type="transmembrane region" description="Helical" evidence="6">
    <location>
        <begin position="361"/>
        <end position="383"/>
    </location>
</feature>
<dbReference type="EMBL" id="PNQX01000001">
    <property type="protein sequence ID" value="PMQ21193.1"/>
    <property type="molecule type" value="Genomic_DNA"/>
</dbReference>
<dbReference type="PANTHER" id="PTHR30250:SF11">
    <property type="entry name" value="O-ANTIGEN TRANSPORTER-RELATED"/>
    <property type="match status" value="1"/>
</dbReference>
<dbReference type="PANTHER" id="PTHR30250">
    <property type="entry name" value="PST FAMILY PREDICTED COLANIC ACID TRANSPORTER"/>
    <property type="match status" value="1"/>
</dbReference>
<dbReference type="InterPro" id="IPR050833">
    <property type="entry name" value="Poly_Biosynth_Transport"/>
</dbReference>
<gene>
    <name evidence="7" type="ORF">CIK84_06390</name>
</gene>
<feature type="transmembrane region" description="Helical" evidence="6">
    <location>
        <begin position="327"/>
        <end position="355"/>
    </location>
</feature>
<dbReference type="InterPro" id="IPR002797">
    <property type="entry name" value="Polysacc_synth"/>
</dbReference>
<keyword evidence="4 6" id="KW-1133">Transmembrane helix</keyword>
<evidence type="ECO:0000256" key="3">
    <source>
        <dbReference type="ARBA" id="ARBA00022692"/>
    </source>
</evidence>
<feature type="transmembrane region" description="Helical" evidence="6">
    <location>
        <begin position="476"/>
        <end position="497"/>
    </location>
</feature>
<dbReference type="Proteomes" id="UP000235739">
    <property type="component" value="Unassembled WGS sequence"/>
</dbReference>
<dbReference type="GO" id="GO:0005886">
    <property type="term" value="C:plasma membrane"/>
    <property type="evidence" value="ECO:0007669"/>
    <property type="project" value="UniProtKB-SubCell"/>
</dbReference>
<feature type="transmembrane region" description="Helical" evidence="6">
    <location>
        <begin position="449"/>
        <end position="470"/>
    </location>
</feature>
<feature type="transmembrane region" description="Helical" evidence="6">
    <location>
        <begin position="138"/>
        <end position="159"/>
    </location>
</feature>
<evidence type="ECO:0000256" key="4">
    <source>
        <dbReference type="ARBA" id="ARBA00022989"/>
    </source>
</evidence>
<comment type="caution">
    <text evidence="7">The sequence shown here is derived from an EMBL/GenBank/DDBJ whole genome shotgun (WGS) entry which is preliminary data.</text>
</comment>
<feature type="transmembrane region" description="Helical" evidence="6">
    <location>
        <begin position="418"/>
        <end position="437"/>
    </location>
</feature>
<protein>
    <submittedName>
        <fullName evidence="7">Multidrug transporter MATE</fullName>
    </submittedName>
</protein>
<proteinExistence type="predicted"/>
<feature type="transmembrane region" description="Helical" evidence="6">
    <location>
        <begin position="99"/>
        <end position="118"/>
    </location>
</feature>
<evidence type="ECO:0000256" key="6">
    <source>
        <dbReference type="SAM" id="Phobius"/>
    </source>
</evidence>
<dbReference type="AlphaFoldDB" id="A0A2N7S4X9"/>
<organism evidence="7 8">
    <name type="scientific">Glutamicibacter arilaitensis</name>
    <dbReference type="NCBI Taxonomy" id="256701"/>
    <lineage>
        <taxon>Bacteria</taxon>
        <taxon>Bacillati</taxon>
        <taxon>Actinomycetota</taxon>
        <taxon>Actinomycetes</taxon>
        <taxon>Micrococcales</taxon>
        <taxon>Micrococcaceae</taxon>
        <taxon>Glutamicibacter</taxon>
    </lineage>
</organism>
<evidence type="ECO:0000256" key="2">
    <source>
        <dbReference type="ARBA" id="ARBA00022475"/>
    </source>
</evidence>
<keyword evidence="5 6" id="KW-0472">Membrane</keyword>
<evidence type="ECO:0000313" key="7">
    <source>
        <dbReference type="EMBL" id="PMQ21193.1"/>
    </source>
</evidence>
<evidence type="ECO:0000256" key="1">
    <source>
        <dbReference type="ARBA" id="ARBA00004651"/>
    </source>
</evidence>
<evidence type="ECO:0000256" key="5">
    <source>
        <dbReference type="ARBA" id="ARBA00023136"/>
    </source>
</evidence>
<feature type="transmembrane region" description="Helical" evidence="6">
    <location>
        <begin position="56"/>
        <end position="78"/>
    </location>
</feature>
<name>A0A2N7S4X9_9MICC</name>
<comment type="subcellular location">
    <subcellularLocation>
        <location evidence="1">Cell membrane</location>
        <topology evidence="1">Multi-pass membrane protein</topology>
    </subcellularLocation>
</comment>
<dbReference type="Pfam" id="PF01943">
    <property type="entry name" value="Polysacc_synt"/>
    <property type="match status" value="1"/>
</dbReference>